<feature type="compositionally biased region" description="Polar residues" evidence="3">
    <location>
        <begin position="50"/>
        <end position="63"/>
    </location>
</feature>
<evidence type="ECO:0000256" key="3">
    <source>
        <dbReference type="SAM" id="MobiDB-lite"/>
    </source>
</evidence>
<dbReference type="AlphaFoldDB" id="A0A3P9B6A8"/>
<dbReference type="GeneTree" id="ENSGT01120000276800"/>
<reference evidence="4" key="2">
    <citation type="submission" date="2025-08" db="UniProtKB">
        <authorList>
            <consortium name="Ensembl"/>
        </authorList>
    </citation>
    <scope>IDENTIFICATION</scope>
</reference>
<keyword evidence="5" id="KW-1185">Reference proteome</keyword>
<dbReference type="Gene3D" id="1.20.120.790">
    <property type="entry name" value="Heat shock protein 90, C-terminal domain"/>
    <property type="match status" value="1"/>
</dbReference>
<proteinExistence type="inferred from homology"/>
<reference evidence="4 5" key="1">
    <citation type="journal article" date="2014" name="Nature">
        <title>The genomic substrate for adaptive radiation in African cichlid fish.</title>
        <authorList>
            <person name="Brawand D."/>
            <person name="Wagner C.E."/>
            <person name="Li Y.I."/>
            <person name="Malinsky M."/>
            <person name="Keller I."/>
            <person name="Fan S."/>
            <person name="Simakov O."/>
            <person name="Ng A.Y."/>
            <person name="Lim Z.W."/>
            <person name="Bezault E."/>
            <person name="Turner-Maier J."/>
            <person name="Johnson J."/>
            <person name="Alcazar R."/>
            <person name="Noh H.J."/>
            <person name="Russell P."/>
            <person name="Aken B."/>
            <person name="Alfoldi J."/>
            <person name="Amemiya C."/>
            <person name="Azzouzi N."/>
            <person name="Baroiller J.F."/>
            <person name="Barloy-Hubler F."/>
            <person name="Berlin A."/>
            <person name="Bloomquist R."/>
            <person name="Carleton K.L."/>
            <person name="Conte M.A."/>
            <person name="D'Cotta H."/>
            <person name="Eshel O."/>
            <person name="Gaffney L."/>
            <person name="Galibert F."/>
            <person name="Gante H.F."/>
            <person name="Gnerre S."/>
            <person name="Greuter L."/>
            <person name="Guyon R."/>
            <person name="Haddad N.S."/>
            <person name="Haerty W."/>
            <person name="Harris R.M."/>
            <person name="Hofmann H.A."/>
            <person name="Hourlier T."/>
            <person name="Hulata G."/>
            <person name="Jaffe D.B."/>
            <person name="Lara M."/>
            <person name="Lee A.P."/>
            <person name="MacCallum I."/>
            <person name="Mwaiko S."/>
            <person name="Nikaido M."/>
            <person name="Nishihara H."/>
            <person name="Ozouf-Costaz C."/>
            <person name="Penman D.J."/>
            <person name="Przybylski D."/>
            <person name="Rakotomanga M."/>
            <person name="Renn S.C.P."/>
            <person name="Ribeiro F.J."/>
            <person name="Ron M."/>
            <person name="Salzburger W."/>
            <person name="Sanchez-Pulido L."/>
            <person name="Santos M.E."/>
            <person name="Searle S."/>
            <person name="Sharpe T."/>
            <person name="Swofford R."/>
            <person name="Tan F.J."/>
            <person name="Williams L."/>
            <person name="Young S."/>
            <person name="Yin S."/>
            <person name="Okada N."/>
            <person name="Kocher T.D."/>
            <person name="Miska E.A."/>
            <person name="Lander E.S."/>
            <person name="Venkatesh B."/>
            <person name="Fernald R.D."/>
            <person name="Meyer A."/>
            <person name="Ponting C.P."/>
            <person name="Streelman J.T."/>
            <person name="Lindblad-Toh K."/>
            <person name="Seehausen O."/>
            <person name="Di Palma F."/>
        </authorList>
    </citation>
    <scope>NUCLEOTIDE SEQUENCE</scope>
</reference>
<dbReference type="InterPro" id="IPR001404">
    <property type="entry name" value="Hsp90_fam"/>
</dbReference>
<evidence type="ECO:0000256" key="1">
    <source>
        <dbReference type="ARBA" id="ARBA00008239"/>
    </source>
</evidence>
<organism evidence="4 5">
    <name type="scientific">Maylandia zebra</name>
    <name type="common">zebra mbuna</name>
    <dbReference type="NCBI Taxonomy" id="106582"/>
    <lineage>
        <taxon>Eukaryota</taxon>
        <taxon>Metazoa</taxon>
        <taxon>Chordata</taxon>
        <taxon>Craniata</taxon>
        <taxon>Vertebrata</taxon>
        <taxon>Euteleostomi</taxon>
        <taxon>Actinopterygii</taxon>
        <taxon>Neopterygii</taxon>
        <taxon>Teleostei</taxon>
        <taxon>Neoteleostei</taxon>
        <taxon>Acanthomorphata</taxon>
        <taxon>Ovalentaria</taxon>
        <taxon>Cichlomorphae</taxon>
        <taxon>Cichliformes</taxon>
        <taxon>Cichlidae</taxon>
        <taxon>African cichlids</taxon>
        <taxon>Pseudocrenilabrinae</taxon>
        <taxon>Haplochromini</taxon>
        <taxon>Maylandia</taxon>
        <taxon>Maylandia zebra complex</taxon>
    </lineage>
</organism>
<feature type="region of interest" description="Disordered" evidence="3">
    <location>
        <begin position="42"/>
        <end position="82"/>
    </location>
</feature>
<dbReference type="Ensembl" id="ENSMZET00005005651.1">
    <property type="protein sequence ID" value="ENSMZEP00005005421.1"/>
    <property type="gene ID" value="ENSMZEG00005004199.1"/>
</dbReference>
<dbReference type="Pfam" id="PF00183">
    <property type="entry name" value="HSP90"/>
    <property type="match status" value="1"/>
</dbReference>
<sequence>FHDISEEKHLETTQNSITADKNDKAVKDLIILLFETALLSSGFSLDDPQTHSNLNMKKQNKNILSYRVAKDEKSQEKRNSPN</sequence>
<dbReference type="InterPro" id="IPR037196">
    <property type="entry name" value="HSP90_C"/>
</dbReference>
<dbReference type="STRING" id="106582.ENSMZEP00005005421"/>
<reference evidence="4" key="3">
    <citation type="submission" date="2025-09" db="UniProtKB">
        <authorList>
            <consortium name="Ensembl"/>
        </authorList>
    </citation>
    <scope>IDENTIFICATION</scope>
</reference>
<feature type="compositionally biased region" description="Basic and acidic residues" evidence="3">
    <location>
        <begin position="68"/>
        <end position="82"/>
    </location>
</feature>
<keyword evidence="2" id="KW-0143">Chaperone</keyword>
<accession>A0A3P9B6A8</accession>
<dbReference type="Proteomes" id="UP000265160">
    <property type="component" value="LG2"/>
</dbReference>
<comment type="similarity">
    <text evidence="1">Belongs to the heat shock protein 90 family.</text>
</comment>
<protein>
    <submittedName>
        <fullName evidence="4">Uncharacterized protein</fullName>
    </submittedName>
</protein>
<dbReference type="GO" id="GO:0140662">
    <property type="term" value="F:ATP-dependent protein folding chaperone"/>
    <property type="evidence" value="ECO:0007669"/>
    <property type="project" value="InterPro"/>
</dbReference>
<dbReference type="SUPFAM" id="SSF110942">
    <property type="entry name" value="HSP90 C-terminal domain"/>
    <property type="match status" value="1"/>
</dbReference>
<dbReference type="GO" id="GO:0051082">
    <property type="term" value="F:unfolded protein binding"/>
    <property type="evidence" value="ECO:0007669"/>
    <property type="project" value="InterPro"/>
</dbReference>
<dbReference type="GO" id="GO:0005524">
    <property type="term" value="F:ATP binding"/>
    <property type="evidence" value="ECO:0007669"/>
    <property type="project" value="InterPro"/>
</dbReference>
<name>A0A3P9B6A8_9CICH</name>
<evidence type="ECO:0000256" key="2">
    <source>
        <dbReference type="ARBA" id="ARBA00023186"/>
    </source>
</evidence>
<dbReference type="GO" id="GO:0016887">
    <property type="term" value="F:ATP hydrolysis activity"/>
    <property type="evidence" value="ECO:0007669"/>
    <property type="project" value="InterPro"/>
</dbReference>
<evidence type="ECO:0000313" key="4">
    <source>
        <dbReference type="Ensembl" id="ENSMZEP00005005421.1"/>
    </source>
</evidence>
<evidence type="ECO:0000313" key="5">
    <source>
        <dbReference type="Proteomes" id="UP000265160"/>
    </source>
</evidence>